<protein>
    <submittedName>
        <fullName evidence="5">Isopropylmalate/homocitrate/citramalate synthase</fullName>
    </submittedName>
</protein>
<dbReference type="PANTHER" id="PTHR42738">
    <property type="entry name" value="HYDROXYMETHYLGLUTARYL-COA LYASE"/>
    <property type="match status" value="1"/>
</dbReference>
<dbReference type="EMBL" id="JBEPLJ010000025">
    <property type="protein sequence ID" value="MET3588431.1"/>
    <property type="molecule type" value="Genomic_DNA"/>
</dbReference>
<dbReference type="InterPro" id="IPR043594">
    <property type="entry name" value="HMGL"/>
</dbReference>
<gene>
    <name evidence="5" type="ORF">ABID21_004567</name>
</gene>
<dbReference type="Proteomes" id="UP001549031">
    <property type="component" value="Unassembled WGS sequence"/>
</dbReference>
<keyword evidence="3" id="KW-0456">Lyase</keyword>
<proteinExistence type="inferred from homology"/>
<evidence type="ECO:0000313" key="5">
    <source>
        <dbReference type="EMBL" id="MET3588431.1"/>
    </source>
</evidence>
<dbReference type="PROSITE" id="PS50991">
    <property type="entry name" value="PYR_CT"/>
    <property type="match status" value="1"/>
</dbReference>
<evidence type="ECO:0000256" key="3">
    <source>
        <dbReference type="ARBA" id="ARBA00023239"/>
    </source>
</evidence>
<dbReference type="Gene3D" id="3.20.20.70">
    <property type="entry name" value="Aldolase class I"/>
    <property type="match status" value="1"/>
</dbReference>
<dbReference type="PANTHER" id="PTHR42738:SF7">
    <property type="entry name" value="HYDROXYMETHYLGLUTARYL-COA LYASE"/>
    <property type="match status" value="1"/>
</dbReference>
<feature type="domain" description="Pyruvate carboxyltransferase" evidence="4">
    <location>
        <begin position="1"/>
        <end position="132"/>
    </location>
</feature>
<evidence type="ECO:0000259" key="4">
    <source>
        <dbReference type="PROSITE" id="PS50991"/>
    </source>
</evidence>
<evidence type="ECO:0000256" key="2">
    <source>
        <dbReference type="ARBA" id="ARBA00022723"/>
    </source>
</evidence>
<evidence type="ECO:0000313" key="6">
    <source>
        <dbReference type="Proteomes" id="UP001549031"/>
    </source>
</evidence>
<dbReference type="Pfam" id="PF00682">
    <property type="entry name" value="HMGL-like"/>
    <property type="match status" value="1"/>
</dbReference>
<keyword evidence="2" id="KW-0479">Metal-binding</keyword>
<evidence type="ECO:0000256" key="1">
    <source>
        <dbReference type="ARBA" id="ARBA00009405"/>
    </source>
</evidence>
<sequence>MSRVSWNVPSKDQSSRHVARVVGASLPLDATKSVGDTLGKGRPDTIASLLDAVLAIAPVSRLAGHYHDTNGRAAESIEVSLIKGLRVFDSSIAGLGGCPYAPGAKGNFDTVKVDALLRHLGYCTALDEQQLAVAAAFAHRLKDQNRHIAS</sequence>
<organism evidence="5 6">
    <name type="scientific">Pseudorhizobium tarimense</name>
    <dbReference type="NCBI Taxonomy" id="1079109"/>
    <lineage>
        <taxon>Bacteria</taxon>
        <taxon>Pseudomonadati</taxon>
        <taxon>Pseudomonadota</taxon>
        <taxon>Alphaproteobacteria</taxon>
        <taxon>Hyphomicrobiales</taxon>
        <taxon>Rhizobiaceae</taxon>
        <taxon>Rhizobium/Agrobacterium group</taxon>
        <taxon>Pseudorhizobium</taxon>
    </lineage>
</organism>
<reference evidence="5 6" key="1">
    <citation type="submission" date="2024-06" db="EMBL/GenBank/DDBJ databases">
        <title>Genomic Encyclopedia of Type Strains, Phase IV (KMG-IV): sequencing the most valuable type-strain genomes for metagenomic binning, comparative biology and taxonomic classification.</title>
        <authorList>
            <person name="Goeker M."/>
        </authorList>
    </citation>
    <scope>NUCLEOTIDE SEQUENCE [LARGE SCALE GENOMIC DNA]</scope>
    <source>
        <strain evidence="5 6">DSM 105042</strain>
    </source>
</reference>
<accession>A0ABV2HD26</accession>
<comment type="similarity">
    <text evidence="1">Belongs to the HMG-CoA lyase family.</text>
</comment>
<keyword evidence="6" id="KW-1185">Reference proteome</keyword>
<dbReference type="InterPro" id="IPR013785">
    <property type="entry name" value="Aldolase_TIM"/>
</dbReference>
<name>A0ABV2HD26_9HYPH</name>
<dbReference type="InterPro" id="IPR000891">
    <property type="entry name" value="PYR_CT"/>
</dbReference>
<comment type="caution">
    <text evidence="5">The sequence shown here is derived from an EMBL/GenBank/DDBJ whole genome shotgun (WGS) entry which is preliminary data.</text>
</comment>
<dbReference type="SUPFAM" id="SSF51569">
    <property type="entry name" value="Aldolase"/>
    <property type="match status" value="1"/>
</dbReference>